<gene>
    <name evidence="1" type="ORF">FGRAMPH1_01T09793</name>
</gene>
<dbReference type="InParanoid" id="A0A098DCM5"/>
<reference evidence="1 3" key="3">
    <citation type="journal article" date="2015" name="BMC Genomics">
        <title>The completed genome sequence of the pathogenic ascomycete fungus Fusarium graminearum.</title>
        <authorList>
            <person name="King R."/>
            <person name="Urban M."/>
            <person name="Hammond-Kosack M.C."/>
            <person name="Hassani-Pak K."/>
            <person name="Hammond-Kosack K.E."/>
        </authorList>
    </citation>
    <scope>NUCLEOTIDE SEQUENCE [LARGE SCALE GENOMIC DNA]</scope>
    <source>
        <strain evidence="3">ATCC MYA-4620 / CBS 123657 / FGSC 9075 / NRRL 31084 / PH-1</strain>
        <strain evidence="1">PH-1</strain>
    </source>
</reference>
<keyword evidence="3" id="KW-1185">Reference proteome</keyword>
<dbReference type="EMBL" id="HG970333">
    <property type="protein sequence ID" value="CEF76699.1"/>
    <property type="molecule type" value="Genomic_DNA"/>
</dbReference>
<evidence type="ECO:0000313" key="1">
    <source>
        <dbReference type="EMBL" id="CEF76699.1"/>
    </source>
</evidence>
<proteinExistence type="predicted"/>
<reference evidence="2 3" key="1">
    <citation type="journal article" date="2007" name="Science">
        <title>The Fusarium graminearum genome reveals a link between localized polymorphism and pathogen specialization.</title>
        <authorList>
            <person name="Cuomo C.A."/>
            <person name="Gueldener U."/>
            <person name="Xu J.-R."/>
            <person name="Trail F."/>
            <person name="Turgeon B.G."/>
            <person name="Di Pietro A."/>
            <person name="Walton J.D."/>
            <person name="Ma L.-J."/>
            <person name="Baker S.E."/>
            <person name="Rep M."/>
            <person name="Adam G."/>
            <person name="Antoniw J."/>
            <person name="Baldwin T."/>
            <person name="Calvo S.E."/>
            <person name="Chang Y.-L."/>
            <person name="DeCaprio D."/>
            <person name="Gale L.R."/>
            <person name="Gnerre S."/>
            <person name="Goswami R.S."/>
            <person name="Hammond-Kosack K."/>
            <person name="Harris L.J."/>
            <person name="Hilburn K."/>
            <person name="Kennell J.C."/>
            <person name="Kroken S."/>
            <person name="Magnuson J.K."/>
            <person name="Mannhaupt G."/>
            <person name="Mauceli E.W."/>
            <person name="Mewes H.-W."/>
            <person name="Mitterbauer R."/>
            <person name="Muehlbauer G."/>
            <person name="Muensterkoetter M."/>
            <person name="Nelson D."/>
            <person name="O'Donnell K."/>
            <person name="Ouellet T."/>
            <person name="Qi W."/>
            <person name="Quesneville H."/>
            <person name="Roncero M.I.G."/>
            <person name="Seong K.-Y."/>
            <person name="Tetko I.V."/>
            <person name="Urban M."/>
            <person name="Waalwijk C."/>
            <person name="Ward T.J."/>
            <person name="Yao J."/>
            <person name="Birren B.W."/>
            <person name="Kistler H.C."/>
        </authorList>
    </citation>
    <scope>NUCLEOTIDE SEQUENCE [LARGE SCALE GENOMIC DNA]</scope>
    <source>
        <strain evidence="3">ATCC MYA-4620 / CBS 123657 / FGSC 9075 / NRRL 31084 / PH-1</strain>
        <strain evidence="2">PH-1 / ATCC MYA-4620 / FGSC 9075 / NRRL 31084</strain>
    </source>
</reference>
<accession>A0A098DCM5</accession>
<dbReference type="Proteomes" id="UP000070720">
    <property type="component" value="Chromosome 2"/>
</dbReference>
<organism evidence="1 3">
    <name type="scientific">Gibberella zeae (strain ATCC MYA-4620 / CBS 123657 / FGSC 9075 / NRRL 31084 / PH-1)</name>
    <name type="common">Wheat head blight fungus</name>
    <name type="synonym">Fusarium graminearum</name>
    <dbReference type="NCBI Taxonomy" id="229533"/>
    <lineage>
        <taxon>Eukaryota</taxon>
        <taxon>Fungi</taxon>
        <taxon>Dikarya</taxon>
        <taxon>Ascomycota</taxon>
        <taxon>Pezizomycotina</taxon>
        <taxon>Sordariomycetes</taxon>
        <taxon>Hypocreomycetidae</taxon>
        <taxon>Hypocreales</taxon>
        <taxon>Nectriaceae</taxon>
        <taxon>Fusarium</taxon>
    </lineage>
</organism>
<sequence>MAEYRCFFGGGSGGSGSKYRNLFAKISFCGSRGCSYDNDLSARIYLCDSSGGEDKDLLVRMSLVGGCLVTP</sequence>
<dbReference type="AlphaFoldDB" id="A0A098DCM5"/>
<protein>
    <submittedName>
        <fullName evidence="1">Chromosome 2, complete genome</fullName>
    </submittedName>
</protein>
<accession>A0A0E0RZM4</accession>
<reference evidence="2 3" key="2">
    <citation type="journal article" date="2010" name="Nature">
        <title>Comparative genomics reveals mobile pathogenicity chromosomes in Fusarium.</title>
        <authorList>
            <person name="Ma L.J."/>
            <person name="van der Does H.C."/>
            <person name="Borkovich K.A."/>
            <person name="Coleman J.J."/>
            <person name="Daboussi M.J."/>
            <person name="Di Pietro A."/>
            <person name="Dufresne M."/>
            <person name="Freitag M."/>
            <person name="Grabherr M."/>
            <person name="Henrissat B."/>
            <person name="Houterman P.M."/>
            <person name="Kang S."/>
            <person name="Shim W.B."/>
            <person name="Woloshuk C."/>
            <person name="Xie X."/>
            <person name="Xu J.R."/>
            <person name="Antoniw J."/>
            <person name="Baker S.E."/>
            <person name="Bluhm B.H."/>
            <person name="Breakspear A."/>
            <person name="Brown D.W."/>
            <person name="Butchko R.A."/>
            <person name="Chapman S."/>
            <person name="Coulson R."/>
            <person name="Coutinho P.M."/>
            <person name="Danchin E.G."/>
            <person name="Diener A."/>
            <person name="Gale L.R."/>
            <person name="Gardiner D.M."/>
            <person name="Goff S."/>
            <person name="Hammond-Kosack K.E."/>
            <person name="Hilburn K."/>
            <person name="Hua-Van A."/>
            <person name="Jonkers W."/>
            <person name="Kazan K."/>
            <person name="Kodira C.D."/>
            <person name="Koehrsen M."/>
            <person name="Kumar L."/>
            <person name="Lee Y.H."/>
            <person name="Li L."/>
            <person name="Manners J.M."/>
            <person name="Miranda-Saavedra D."/>
            <person name="Mukherjee M."/>
            <person name="Park G."/>
            <person name="Park J."/>
            <person name="Park S.Y."/>
            <person name="Proctor R.H."/>
            <person name="Regev A."/>
            <person name="Ruiz-Roldan M.C."/>
            <person name="Sain D."/>
            <person name="Sakthikumar S."/>
            <person name="Sykes S."/>
            <person name="Schwartz D.C."/>
            <person name="Turgeon B.G."/>
            <person name="Wapinski I."/>
            <person name="Yoder O."/>
            <person name="Young S."/>
            <person name="Zeng Q."/>
            <person name="Zhou S."/>
            <person name="Galagan J."/>
            <person name="Cuomo C.A."/>
            <person name="Kistler H.C."/>
            <person name="Rep M."/>
        </authorList>
    </citation>
    <scope>GENOME REANNOTATION</scope>
    <source>
        <strain evidence="3">ATCC MYA-4620 / CBS 123657 / FGSC 9075 / NRRL 31084 / PH-1</strain>
        <strain evidence="2">PH-1 / ATCC MYA-4620 / FGSC 9075 / NRRL 31084</strain>
    </source>
</reference>
<evidence type="ECO:0000313" key="3">
    <source>
        <dbReference type="Proteomes" id="UP000070720"/>
    </source>
</evidence>
<dbReference type="EnsemblFungi" id="CEF76699">
    <property type="protein sequence ID" value="CEF76699"/>
    <property type="gene ID" value="FGRRES_15479"/>
</dbReference>
<name>A0A098DCM5_GIBZE</name>
<evidence type="ECO:0000313" key="2">
    <source>
        <dbReference type="EnsemblFungi" id="CEF76699"/>
    </source>
</evidence>
<dbReference type="VEuPathDB" id="FungiDB:FGRAMPH1_01G09793"/>
<reference evidence="2" key="4">
    <citation type="submission" date="2017-01" db="UniProtKB">
        <authorList>
            <consortium name="EnsemblFungi"/>
        </authorList>
    </citation>
    <scope>IDENTIFICATION</scope>
    <source>
        <strain evidence="2">PH-1 / ATCC MYA-4620 / FGSC 9075 / NRRL 31084</strain>
    </source>
</reference>